<sequence>MSSRQVKQVFEKYQKERTAFVQKVADLANQSENIETLQNVGAMALLRPLLLDVAPTFSKQQPWLSADWPITMKTLQRLL</sequence>
<dbReference type="OrthoDB" id="7537227at2759"/>
<gene>
    <name evidence="1" type="primary">SPAG6_1</name>
    <name evidence="1" type="ORF">OS493_011409</name>
</gene>
<dbReference type="PANTHER" id="PTHR23314:SF0">
    <property type="entry name" value="SPERM-ASSOCIATED ANTIGEN 6"/>
    <property type="match status" value="1"/>
</dbReference>
<dbReference type="Proteomes" id="UP001163046">
    <property type="component" value="Unassembled WGS sequence"/>
</dbReference>
<protein>
    <submittedName>
        <fullName evidence="1">Sperm-associated antigen 6</fullName>
    </submittedName>
</protein>
<evidence type="ECO:0000313" key="1">
    <source>
        <dbReference type="EMBL" id="KAJ7363133.1"/>
    </source>
</evidence>
<dbReference type="GO" id="GO:0008017">
    <property type="term" value="F:microtubule binding"/>
    <property type="evidence" value="ECO:0007669"/>
    <property type="project" value="TreeGrafter"/>
</dbReference>
<keyword evidence="2" id="KW-1185">Reference proteome</keyword>
<dbReference type="AlphaFoldDB" id="A0A9W9YQL2"/>
<reference evidence="1" key="1">
    <citation type="submission" date="2023-01" db="EMBL/GenBank/DDBJ databases">
        <title>Genome assembly of the deep-sea coral Lophelia pertusa.</title>
        <authorList>
            <person name="Herrera S."/>
            <person name="Cordes E."/>
        </authorList>
    </citation>
    <scope>NUCLEOTIDE SEQUENCE</scope>
    <source>
        <strain evidence="1">USNM1676648</strain>
        <tissue evidence="1">Polyp</tissue>
    </source>
</reference>
<name>A0A9W9YQL2_9CNID</name>
<accession>A0A9W9YQL2</accession>
<dbReference type="GO" id="GO:0015630">
    <property type="term" value="C:microtubule cytoskeleton"/>
    <property type="evidence" value="ECO:0007669"/>
    <property type="project" value="TreeGrafter"/>
</dbReference>
<dbReference type="EMBL" id="MU827306">
    <property type="protein sequence ID" value="KAJ7363133.1"/>
    <property type="molecule type" value="Genomic_DNA"/>
</dbReference>
<dbReference type="GO" id="GO:0003341">
    <property type="term" value="P:cilium movement"/>
    <property type="evidence" value="ECO:0007669"/>
    <property type="project" value="TreeGrafter"/>
</dbReference>
<evidence type="ECO:0000313" key="2">
    <source>
        <dbReference type="Proteomes" id="UP001163046"/>
    </source>
</evidence>
<organism evidence="1 2">
    <name type="scientific">Desmophyllum pertusum</name>
    <dbReference type="NCBI Taxonomy" id="174260"/>
    <lineage>
        <taxon>Eukaryota</taxon>
        <taxon>Metazoa</taxon>
        <taxon>Cnidaria</taxon>
        <taxon>Anthozoa</taxon>
        <taxon>Hexacorallia</taxon>
        <taxon>Scleractinia</taxon>
        <taxon>Caryophylliina</taxon>
        <taxon>Caryophylliidae</taxon>
        <taxon>Desmophyllum</taxon>
    </lineage>
</organism>
<dbReference type="PANTHER" id="PTHR23314">
    <property type="entry name" value="SPERM-ASSOCIATED ANTIGEN 6 ARMADILLO REPEAT-CONTAINING"/>
    <property type="match status" value="1"/>
</dbReference>
<proteinExistence type="predicted"/>
<comment type="caution">
    <text evidence="1">The sequence shown here is derived from an EMBL/GenBank/DDBJ whole genome shotgun (WGS) entry which is preliminary data.</text>
</comment>